<dbReference type="AlphaFoldDB" id="A0A6A1UTB9"/>
<evidence type="ECO:0000313" key="3">
    <source>
        <dbReference type="Proteomes" id="UP000516437"/>
    </source>
</evidence>
<evidence type="ECO:0000256" key="1">
    <source>
        <dbReference type="SAM" id="MobiDB-lite"/>
    </source>
</evidence>
<organism evidence="2 3">
    <name type="scientific">Morella rubra</name>
    <name type="common">Chinese bayberry</name>
    <dbReference type="NCBI Taxonomy" id="262757"/>
    <lineage>
        <taxon>Eukaryota</taxon>
        <taxon>Viridiplantae</taxon>
        <taxon>Streptophyta</taxon>
        <taxon>Embryophyta</taxon>
        <taxon>Tracheophyta</taxon>
        <taxon>Spermatophyta</taxon>
        <taxon>Magnoliopsida</taxon>
        <taxon>eudicotyledons</taxon>
        <taxon>Gunneridae</taxon>
        <taxon>Pentapetalae</taxon>
        <taxon>rosids</taxon>
        <taxon>fabids</taxon>
        <taxon>Fagales</taxon>
        <taxon>Myricaceae</taxon>
        <taxon>Morella</taxon>
    </lineage>
</organism>
<dbReference type="OrthoDB" id="686198at2759"/>
<reference evidence="2 3" key="1">
    <citation type="journal article" date="2019" name="Plant Biotechnol. J.">
        <title>The red bayberry genome and genetic basis of sex determination.</title>
        <authorList>
            <person name="Jia H.M."/>
            <person name="Jia H.J."/>
            <person name="Cai Q.L."/>
            <person name="Wang Y."/>
            <person name="Zhao H.B."/>
            <person name="Yang W.F."/>
            <person name="Wang G.Y."/>
            <person name="Li Y.H."/>
            <person name="Zhan D.L."/>
            <person name="Shen Y.T."/>
            <person name="Niu Q.F."/>
            <person name="Chang L."/>
            <person name="Qiu J."/>
            <person name="Zhao L."/>
            <person name="Xie H.B."/>
            <person name="Fu W.Y."/>
            <person name="Jin J."/>
            <person name="Li X.W."/>
            <person name="Jiao Y."/>
            <person name="Zhou C.C."/>
            <person name="Tu T."/>
            <person name="Chai C.Y."/>
            <person name="Gao J.L."/>
            <person name="Fan L.J."/>
            <person name="van de Weg E."/>
            <person name="Wang J.Y."/>
            <person name="Gao Z.S."/>
        </authorList>
    </citation>
    <scope>NUCLEOTIDE SEQUENCE [LARGE SCALE GENOMIC DNA]</scope>
    <source>
        <tissue evidence="2">Leaves</tissue>
    </source>
</reference>
<protein>
    <submittedName>
        <fullName evidence="2">Uncharacterized protein</fullName>
    </submittedName>
</protein>
<feature type="region of interest" description="Disordered" evidence="1">
    <location>
        <begin position="70"/>
        <end position="95"/>
    </location>
</feature>
<keyword evidence="3" id="KW-1185">Reference proteome</keyword>
<dbReference type="Proteomes" id="UP000516437">
    <property type="component" value="Chromosome 8"/>
</dbReference>
<feature type="region of interest" description="Disordered" evidence="1">
    <location>
        <begin position="120"/>
        <end position="141"/>
    </location>
</feature>
<gene>
    <name evidence="2" type="ORF">CJ030_MR8G023387</name>
</gene>
<feature type="compositionally biased region" description="Polar residues" evidence="1">
    <location>
        <begin position="124"/>
        <end position="141"/>
    </location>
</feature>
<comment type="caution">
    <text evidence="2">The sequence shown here is derived from an EMBL/GenBank/DDBJ whole genome shotgun (WGS) entry which is preliminary data.</text>
</comment>
<accession>A0A6A1UTB9</accession>
<dbReference type="EMBL" id="RXIC02000026">
    <property type="protein sequence ID" value="KAB1202987.1"/>
    <property type="molecule type" value="Genomic_DNA"/>
</dbReference>
<proteinExistence type="predicted"/>
<feature type="compositionally biased region" description="Basic residues" evidence="1">
    <location>
        <begin position="81"/>
        <end position="90"/>
    </location>
</feature>
<evidence type="ECO:0000313" key="2">
    <source>
        <dbReference type="EMBL" id="KAB1202987.1"/>
    </source>
</evidence>
<name>A0A6A1UTB9_9ROSI</name>
<sequence>MAPATRSASLTYCAIRKAVEDKKVKPMAREGKDAEEEHMEGGIHVVTAARVGTGEDMECCQTNEGARRSDLGNCSGATRQRSWKRSRGEKKKANQASVMNETFLAMTDVCKVRTKHTLAKMDASQPSWEGSSRPPENSNAHYPSIRECIEICKRYGTPETHGHKFLEAAQQFEHEWWHKAFLALPD</sequence>